<dbReference type="GO" id="GO:0019031">
    <property type="term" value="C:viral envelope"/>
    <property type="evidence" value="ECO:0007669"/>
    <property type="project" value="UniProtKB-KW"/>
</dbReference>
<keyword evidence="3" id="KW-1168">Fusion of virus membrane with host membrane</keyword>
<evidence type="ECO:0000256" key="17">
    <source>
        <dbReference type="ARBA" id="ARBA00023180"/>
    </source>
</evidence>
<evidence type="ECO:0000256" key="9">
    <source>
        <dbReference type="ARBA" id="ARBA00022844"/>
    </source>
</evidence>
<gene>
    <name evidence="21" type="primary">F</name>
</gene>
<keyword evidence="11 20" id="KW-0261">Viral envelope protein</keyword>
<evidence type="ECO:0000256" key="5">
    <source>
        <dbReference type="ARBA" id="ARBA00022521"/>
    </source>
</evidence>
<evidence type="ECO:0000256" key="2">
    <source>
        <dbReference type="ARBA" id="ARBA00016586"/>
    </source>
</evidence>
<dbReference type="SUPFAM" id="SSF58069">
    <property type="entry name" value="Virus ectodomain"/>
    <property type="match status" value="1"/>
</dbReference>
<keyword evidence="14 20" id="KW-0472">Membrane</keyword>
<dbReference type="Gene3D" id="1.10.287.2480">
    <property type="match status" value="1"/>
</dbReference>
<organism evidence="21 22">
    <name type="scientific">avian paramyxovirus 12</name>
    <dbReference type="NCBI Taxonomy" id="2560320"/>
    <lineage>
        <taxon>Viruses</taxon>
        <taxon>Riboviria</taxon>
        <taxon>Orthornavirae</taxon>
        <taxon>Negarnaviricota</taxon>
        <taxon>Haploviricotina</taxon>
        <taxon>Monjiviricetes</taxon>
        <taxon>Mononegavirales</taxon>
        <taxon>Paramyxoviridae</taxon>
        <taxon>Avulavirinae</taxon>
        <taxon>Orthoavulavirus</taxon>
        <taxon>Orthoavulavirus taiwanense</taxon>
    </lineage>
</organism>
<keyword evidence="18" id="KW-0449">Lipoprotein</keyword>
<feature type="transmembrane region" description="Helical" evidence="20">
    <location>
        <begin position="495"/>
        <end position="518"/>
    </location>
</feature>
<dbReference type="GO" id="GO:0019064">
    <property type="term" value="P:fusion of virus membrane with host plasma membrane"/>
    <property type="evidence" value="ECO:0007669"/>
    <property type="project" value="UniProtKB-KW"/>
</dbReference>
<keyword evidence="19" id="KW-1160">Virus entry into host cell</keyword>
<evidence type="ECO:0000313" key="21">
    <source>
        <dbReference type="EMBL" id="AGH32601.1"/>
    </source>
</evidence>
<dbReference type="SUPFAM" id="SSF69922">
    <property type="entry name" value="Head and neck region of the ectodomain of NDV fusion glycoprotein"/>
    <property type="match status" value="1"/>
</dbReference>
<evidence type="ECO:0000256" key="20">
    <source>
        <dbReference type="RuleBase" id="RU003705"/>
    </source>
</evidence>
<evidence type="ECO:0000256" key="6">
    <source>
        <dbReference type="ARBA" id="ARBA00022595"/>
    </source>
</evidence>
<comment type="subcellular location">
    <subcellularLocation>
        <location evidence="20">Virion membrane</location>
        <topology evidence="20">Single-pass type I membrane protein</topology>
    </subcellularLocation>
    <subcellularLocation>
        <location evidence="20">Host cell membrane</location>
        <topology evidence="20">Single-pass membrane protein</topology>
    </subcellularLocation>
</comment>
<dbReference type="GO" id="GO:0046718">
    <property type="term" value="P:symbiont entry into host cell"/>
    <property type="evidence" value="ECO:0007669"/>
    <property type="project" value="UniProtKB-KW"/>
</dbReference>
<dbReference type="InterPro" id="IPR000776">
    <property type="entry name" value="Fusion_F0_Paramyxovir"/>
</dbReference>
<protein>
    <recommendedName>
        <fullName evidence="2 20">Fusion glycoprotein F0</fullName>
    </recommendedName>
</protein>
<keyword evidence="4" id="KW-1032">Host cell membrane</keyword>
<dbReference type="OrthoDB" id="2687at10239"/>
<evidence type="ECO:0000256" key="11">
    <source>
        <dbReference type="ARBA" id="ARBA00022879"/>
    </source>
</evidence>
<evidence type="ECO:0000256" key="12">
    <source>
        <dbReference type="ARBA" id="ARBA00022989"/>
    </source>
</evidence>
<name>M4QRF5_9MONO</name>
<dbReference type="Gene3D" id="6.10.10.110">
    <property type="match status" value="1"/>
</dbReference>
<keyword evidence="15" id="KW-0564">Palmitate</keyword>
<dbReference type="EMBL" id="KC333050">
    <property type="protein sequence ID" value="AGH32601.1"/>
    <property type="molecule type" value="Viral_cRNA"/>
</dbReference>
<keyword evidence="13" id="KW-0175">Coiled coil</keyword>
<keyword evidence="5" id="KW-1169">Fusion of virus membrane with host cell membrane</keyword>
<evidence type="ECO:0000256" key="13">
    <source>
        <dbReference type="ARBA" id="ARBA00023054"/>
    </source>
</evidence>
<accession>M4QRF5</accession>
<evidence type="ECO:0000256" key="4">
    <source>
        <dbReference type="ARBA" id="ARBA00022511"/>
    </source>
</evidence>
<evidence type="ECO:0000256" key="15">
    <source>
        <dbReference type="ARBA" id="ARBA00023139"/>
    </source>
</evidence>
<proteinExistence type="inferred from homology"/>
<dbReference type="KEGG" id="vg:20964449"/>
<evidence type="ECO:0000256" key="3">
    <source>
        <dbReference type="ARBA" id="ARBA00022506"/>
    </source>
</evidence>
<keyword evidence="7 20" id="KW-0812">Transmembrane</keyword>
<dbReference type="RefSeq" id="YP_009094171.1">
    <property type="nucleotide sequence ID" value="NC_025363.1"/>
</dbReference>
<reference evidence="21 22" key="1">
    <citation type="submission" date="2012-12" db="EMBL/GenBank/DDBJ databases">
        <title>Antigenic and genetic analyses of isolate APMV/wigeon/Italy/3920-1/2005 indicate that it represents a new Avian paramyxovirus (APMV-12).</title>
        <authorList>
            <person name="Terregino C."/>
            <person name="Aldous E."/>
            <person name="Heidari A."/>
            <person name="Fuller C.M."/>
            <person name="De Nardi R."/>
            <person name="Manvell R.J."/>
            <person name="Beato M.S."/>
            <person name="Shell W.M."/>
            <person name="Monne I."/>
            <person name="brown I.H."/>
            <person name="Alexander D.J."/>
            <person name="Capua I."/>
        </authorList>
    </citation>
    <scope>NUCLEOTIDE SEQUENCE [LARGE SCALE GENOMIC DNA]</scope>
    <source>
        <strain evidence="21">Wigeon/Italy/3920_1/2005</strain>
    </source>
</reference>
<evidence type="ECO:0000256" key="19">
    <source>
        <dbReference type="ARBA" id="ARBA00023296"/>
    </source>
</evidence>
<evidence type="ECO:0000256" key="14">
    <source>
        <dbReference type="ARBA" id="ARBA00023136"/>
    </source>
</evidence>
<keyword evidence="9" id="KW-0946">Virion</keyword>
<dbReference type="GO" id="GO:0055036">
    <property type="term" value="C:virion membrane"/>
    <property type="evidence" value="ECO:0007669"/>
    <property type="project" value="UniProtKB-SubCell"/>
</dbReference>
<comment type="similarity">
    <text evidence="1 20">Belongs to the paramyxoviruses fusion glycoprotein family.</text>
</comment>
<dbReference type="Gene3D" id="2.60.40.1690">
    <property type="entry name" value="Head and neck region of the ectodomain of NDV fusion glycoprotein"/>
    <property type="match status" value="1"/>
</dbReference>
<keyword evidence="12 20" id="KW-1133">Transmembrane helix</keyword>
<sequence>MAIPVPSSTALMIFNILVSLAPASALDGRLLLGAGIVPTGDRQVNVYTSSQTGIIALKLLPNLPKDKENCAEVSIRSYNETLTRILTPLAQSMAAIRGNSTVSTRGREPRLVGAIIGGVALGVATAAQITAATALIQANQNAENIARLAKGLAATNEAVTDLTKGVGSLAIGVGKLQDYVNEQFNRTGEAIECLTIESRVGVQLSLYLTEVIGVFGDQITSPALSDISIQALYNLAGGNLNVLLQKMGIEGTQLGSLINSGLIKGRPIMYDDGNKILGIQVTLPSVGRINGARATLLEAIAVATPKGNASPLIPRAVISVGSLVEELDMTPCVLTPTDIFCTRILSYPLSDSLTTCLKGNLSSCVFSRTEGALSTPYVSVHGKIVANCKSVVCRCVEPQQIISQNYGEALSLIDESLCRILELNGVILKMDGQFTSEYTKNITIDPVQVIISGPIDISSELSQVNQSLDSALENIKESNSYLSKVNVKLISSSAMITYIVITVICLILTFVALVLGIYSYTKIRSQQKTLIWMGNNIARSKEGNRF</sequence>
<evidence type="ECO:0000313" key="22">
    <source>
        <dbReference type="Proteomes" id="UP000116619"/>
    </source>
</evidence>
<keyword evidence="16" id="KW-1015">Disulfide bond</keyword>
<dbReference type="GO" id="GO:0020002">
    <property type="term" value="C:host cell plasma membrane"/>
    <property type="evidence" value="ECO:0007669"/>
    <property type="project" value="UniProtKB-SubCell"/>
</dbReference>
<dbReference type="Proteomes" id="UP000116619">
    <property type="component" value="Segment"/>
</dbReference>
<dbReference type="Pfam" id="PF00523">
    <property type="entry name" value="Fusion_gly"/>
    <property type="match status" value="1"/>
</dbReference>
<evidence type="ECO:0000256" key="8">
    <source>
        <dbReference type="ARBA" id="ARBA00022729"/>
    </source>
</evidence>
<keyword evidence="22" id="KW-1185">Reference proteome</keyword>
<dbReference type="GeneID" id="20964449"/>
<comment type="subunit">
    <text evidence="20">Homotrimer of disulfide-linked F1-F2.</text>
</comment>
<evidence type="ECO:0000256" key="10">
    <source>
        <dbReference type="ARBA" id="ARBA00022870"/>
    </source>
</evidence>
<evidence type="ECO:0000256" key="7">
    <source>
        <dbReference type="ARBA" id="ARBA00022692"/>
    </source>
</evidence>
<evidence type="ECO:0000256" key="16">
    <source>
        <dbReference type="ARBA" id="ARBA00023157"/>
    </source>
</evidence>
<keyword evidence="17" id="KW-0325">Glycoprotein</keyword>
<evidence type="ECO:0000256" key="1">
    <source>
        <dbReference type="ARBA" id="ARBA00008211"/>
    </source>
</evidence>
<evidence type="ECO:0000256" key="18">
    <source>
        <dbReference type="ARBA" id="ARBA00023288"/>
    </source>
</evidence>
<keyword evidence="6" id="KW-1162">Viral penetration into host cytoplasm</keyword>
<keyword evidence="8" id="KW-0732">Signal</keyword>
<dbReference type="Gene3D" id="2.40.490.10">
    <property type="entry name" value="Newcastle disease virus like domain"/>
    <property type="match status" value="1"/>
</dbReference>
<keyword evidence="10" id="KW-1043">Host membrane</keyword>